<sequence>MNGPTNHGPVELDVVLRTLAHEVVPPTDDATTVARVRDGVRHARRRRAILVGAATALVVAAVGVGANAVLEETPRPVLPAPAPSPDPTPSPAPTHRTAFPAPVTTDALLCQAPAPDSTGSTPLATVTIDEPAVTVTSLRLVDVSAHLDVDEAARVEVLDPRVNAGYVIVQDGVVVSSTMTHHEAPAPALDLTEGEVMDVGGRVDSFAMCDPKGVTSHSPSLLPGEYELAVVVPWVVSSYALERDGAWGEPVTAAGSEEPLFDGWLVSDPVPFVIEPSPEAEAPGTSEVPGAFSGATTTFPTAPTYEDLQCGQTAPTPTGDELLARLDIATDPLAVTNGGETTLSAQVVGIPTARTETVDFRWLRAYVISQDGRIVSSTVPATDSDGNVVLEPGGTEPLDHVVSASVACEWGLPSGTALPPGEYAVQAVHPWMITSYDLQQPDGSWGATTTGGDLYKGWLVSDPVLLTVS</sequence>
<gene>
    <name evidence="3" type="ORF">FIC82_018210</name>
</gene>
<dbReference type="RefSeq" id="WP_154799422.1">
    <property type="nucleotide sequence ID" value="NZ_CP052757.1"/>
</dbReference>
<dbReference type="KEGG" id="cprt:FIC82_018210"/>
<reference evidence="4" key="1">
    <citation type="journal article" date="2022" name="Int. J. Syst. Evol. Microbiol.">
        <title>Cellulosimicrobium protaetiae sp. nov., isolated from the gut of the larva of Protaetia brevitarsis seulensis.</title>
        <authorList>
            <person name="Le Han H."/>
            <person name="Nguyen T.T.H."/>
            <person name="Li Z."/>
            <person name="Shin N.R."/>
            <person name="Kim S.G."/>
        </authorList>
    </citation>
    <scope>NUCLEOTIDE SEQUENCE [LARGE SCALE GENOMIC DNA]</scope>
    <source>
        <strain evidence="4">BI34</strain>
    </source>
</reference>
<feature type="region of interest" description="Disordered" evidence="1">
    <location>
        <begin position="75"/>
        <end position="99"/>
    </location>
</feature>
<dbReference type="OrthoDB" id="5144468at2"/>
<accession>A0A6M5UGW1</accession>
<evidence type="ECO:0000313" key="4">
    <source>
        <dbReference type="Proteomes" id="UP000451354"/>
    </source>
</evidence>
<dbReference type="AlphaFoldDB" id="A0A6M5UGW1"/>
<keyword evidence="4" id="KW-1185">Reference proteome</keyword>
<organism evidence="3 4">
    <name type="scientific">Cellulosimicrobium protaetiae</name>
    <dbReference type="NCBI Taxonomy" id="2587808"/>
    <lineage>
        <taxon>Bacteria</taxon>
        <taxon>Bacillati</taxon>
        <taxon>Actinomycetota</taxon>
        <taxon>Actinomycetes</taxon>
        <taxon>Micrococcales</taxon>
        <taxon>Promicromonosporaceae</taxon>
        <taxon>Cellulosimicrobium</taxon>
    </lineage>
</organism>
<feature type="compositionally biased region" description="Pro residues" evidence="1">
    <location>
        <begin position="76"/>
        <end position="92"/>
    </location>
</feature>
<protein>
    <submittedName>
        <fullName evidence="3">Uncharacterized protein</fullName>
    </submittedName>
</protein>
<evidence type="ECO:0000256" key="2">
    <source>
        <dbReference type="SAM" id="Phobius"/>
    </source>
</evidence>
<evidence type="ECO:0000313" key="3">
    <source>
        <dbReference type="EMBL" id="QJW37816.1"/>
    </source>
</evidence>
<proteinExistence type="predicted"/>
<keyword evidence="2" id="KW-1133">Transmembrane helix</keyword>
<dbReference type="EMBL" id="CP052757">
    <property type="protein sequence ID" value="QJW37816.1"/>
    <property type="molecule type" value="Genomic_DNA"/>
</dbReference>
<evidence type="ECO:0000256" key="1">
    <source>
        <dbReference type="SAM" id="MobiDB-lite"/>
    </source>
</evidence>
<keyword evidence="2" id="KW-0472">Membrane</keyword>
<keyword evidence="2" id="KW-0812">Transmembrane</keyword>
<dbReference type="Proteomes" id="UP000451354">
    <property type="component" value="Chromosome"/>
</dbReference>
<name>A0A6M5UGW1_9MICO</name>
<feature type="transmembrane region" description="Helical" evidence="2">
    <location>
        <begin position="48"/>
        <end position="70"/>
    </location>
</feature>